<evidence type="ECO:0000256" key="3">
    <source>
        <dbReference type="ARBA" id="ARBA00022824"/>
    </source>
</evidence>
<protein>
    <submittedName>
        <fullName evidence="8">Protein root hair defective 3</fullName>
    </submittedName>
</protein>
<dbReference type="AlphaFoldDB" id="A0A2K3KSX9"/>
<dbReference type="InterPro" id="IPR030386">
    <property type="entry name" value="G_GB1_RHD3_dom"/>
</dbReference>
<dbReference type="GO" id="GO:0016320">
    <property type="term" value="P:endoplasmic reticulum membrane fusion"/>
    <property type="evidence" value="ECO:0007669"/>
    <property type="project" value="TreeGrafter"/>
</dbReference>
<evidence type="ECO:0000256" key="1">
    <source>
        <dbReference type="ARBA" id="ARBA00022741"/>
    </source>
</evidence>
<evidence type="ECO:0000259" key="7">
    <source>
        <dbReference type="PROSITE" id="PS51715"/>
    </source>
</evidence>
<dbReference type="PROSITE" id="PS51715">
    <property type="entry name" value="G_GB1_RHD3"/>
    <property type="match status" value="1"/>
</dbReference>
<dbReference type="PANTHER" id="PTHR45923:SF20">
    <property type="entry name" value="PROTEIN ROOT HAIR DEFECTIVE 3 HOMOLOG 2"/>
    <property type="match status" value="1"/>
</dbReference>
<keyword evidence="1" id="KW-0547">Nucleotide-binding</keyword>
<evidence type="ECO:0000313" key="9">
    <source>
        <dbReference type="Proteomes" id="UP000236291"/>
    </source>
</evidence>
<evidence type="ECO:0000256" key="4">
    <source>
        <dbReference type="ARBA" id="ARBA00023134"/>
    </source>
</evidence>
<reference evidence="8 9" key="1">
    <citation type="journal article" date="2014" name="Am. J. Bot.">
        <title>Genome assembly and annotation for red clover (Trifolium pratense; Fabaceae).</title>
        <authorList>
            <person name="Istvanek J."/>
            <person name="Jaros M."/>
            <person name="Krenek A."/>
            <person name="Repkova J."/>
        </authorList>
    </citation>
    <scope>NUCLEOTIDE SEQUENCE [LARGE SCALE GENOMIC DNA]</scope>
    <source>
        <strain evidence="9">cv. Tatra</strain>
        <tissue evidence="8">Young leaves</tissue>
    </source>
</reference>
<evidence type="ECO:0000313" key="8">
    <source>
        <dbReference type="EMBL" id="PNX69384.1"/>
    </source>
</evidence>
<feature type="domain" description="GB1/RHD3-type G" evidence="7">
    <location>
        <begin position="37"/>
        <end position="52"/>
    </location>
</feature>
<evidence type="ECO:0000256" key="5">
    <source>
        <dbReference type="ARBA" id="ARBA00023136"/>
    </source>
</evidence>
<dbReference type="Proteomes" id="UP000236291">
    <property type="component" value="Unassembled WGS sequence"/>
</dbReference>
<comment type="caution">
    <text evidence="8">The sequence shown here is derived from an EMBL/GenBank/DDBJ whole genome shotgun (WGS) entry which is preliminary data.</text>
</comment>
<organism evidence="8 9">
    <name type="scientific">Trifolium pratense</name>
    <name type="common">Red clover</name>
    <dbReference type="NCBI Taxonomy" id="57577"/>
    <lineage>
        <taxon>Eukaryota</taxon>
        <taxon>Viridiplantae</taxon>
        <taxon>Streptophyta</taxon>
        <taxon>Embryophyta</taxon>
        <taxon>Tracheophyta</taxon>
        <taxon>Spermatophyta</taxon>
        <taxon>Magnoliopsida</taxon>
        <taxon>eudicotyledons</taxon>
        <taxon>Gunneridae</taxon>
        <taxon>Pentapetalae</taxon>
        <taxon>rosids</taxon>
        <taxon>fabids</taxon>
        <taxon>Fabales</taxon>
        <taxon>Fabaceae</taxon>
        <taxon>Papilionoideae</taxon>
        <taxon>50 kb inversion clade</taxon>
        <taxon>NPAAA clade</taxon>
        <taxon>Hologalegina</taxon>
        <taxon>IRL clade</taxon>
        <taxon>Trifolieae</taxon>
        <taxon>Trifolium</taxon>
    </lineage>
</organism>
<dbReference type="GO" id="GO:0005783">
    <property type="term" value="C:endoplasmic reticulum"/>
    <property type="evidence" value="ECO:0007669"/>
    <property type="project" value="TreeGrafter"/>
</dbReference>
<dbReference type="InterPro" id="IPR008803">
    <property type="entry name" value="RHD3/Sey1"/>
</dbReference>
<keyword evidence="4" id="KW-0342">GTP-binding</keyword>
<dbReference type="PANTHER" id="PTHR45923">
    <property type="entry name" value="PROTEIN SEY1"/>
    <property type="match status" value="1"/>
</dbReference>
<dbReference type="ExpressionAtlas" id="A0A2K3KSX9">
    <property type="expression patterns" value="baseline"/>
</dbReference>
<keyword evidence="5" id="KW-0472">Membrane</keyword>
<comment type="similarity">
    <text evidence="6">Belongs to the TRAFAC class dynamin-like GTPase superfamily. GB1/RHD3 GTPase family.</text>
</comment>
<accession>A0A2K3KSX9</accession>
<keyword evidence="2" id="KW-0378">Hydrolase</keyword>
<name>A0A2K3KSX9_TRIPR</name>
<dbReference type="EMBL" id="ASHM01108598">
    <property type="protein sequence ID" value="PNX69384.1"/>
    <property type="molecule type" value="Genomic_DNA"/>
</dbReference>
<dbReference type="GO" id="GO:0003924">
    <property type="term" value="F:GTPase activity"/>
    <property type="evidence" value="ECO:0007669"/>
    <property type="project" value="TreeGrafter"/>
</dbReference>
<reference evidence="8 9" key="2">
    <citation type="journal article" date="2017" name="Front. Plant Sci.">
        <title>Gene Classification and Mining of Molecular Markers Useful in Red Clover (Trifolium pratense) Breeding.</title>
        <authorList>
            <person name="Istvanek J."/>
            <person name="Dluhosova J."/>
            <person name="Dluhos P."/>
            <person name="Patkova L."/>
            <person name="Nedelnik J."/>
            <person name="Repkova J."/>
        </authorList>
    </citation>
    <scope>NUCLEOTIDE SEQUENCE [LARGE SCALE GENOMIC DNA]</scope>
    <source>
        <strain evidence="9">cv. Tatra</strain>
        <tissue evidence="8">Young leaves</tissue>
    </source>
</reference>
<gene>
    <name evidence="8" type="ORF">L195_g056689</name>
</gene>
<dbReference type="STRING" id="57577.A0A2K3KSX9"/>
<proteinExistence type="inferred from homology"/>
<dbReference type="GO" id="GO:0005525">
    <property type="term" value="F:GTP binding"/>
    <property type="evidence" value="ECO:0007669"/>
    <property type="project" value="UniProtKB-KW"/>
</dbReference>
<keyword evidence="3" id="KW-0256">Endoplasmic reticulum</keyword>
<evidence type="ECO:0000256" key="6">
    <source>
        <dbReference type="PROSITE-ProRule" id="PRU01052"/>
    </source>
</evidence>
<sequence>MGTTIDCCATQLIDADGSFNVTGLDNFIKTSKMASCDLSYVTVAIMGPQSSG</sequence>
<evidence type="ECO:0000256" key="2">
    <source>
        <dbReference type="ARBA" id="ARBA00022801"/>
    </source>
</evidence>